<keyword evidence="5 8" id="KW-1133">Transmembrane helix</keyword>
<comment type="caution">
    <text evidence="10">The sequence shown here is derived from an EMBL/GenBank/DDBJ whole genome shotgun (WGS) entry which is preliminary data.</text>
</comment>
<keyword evidence="4" id="KW-0677">Repeat</keyword>
<evidence type="ECO:0000256" key="7">
    <source>
        <dbReference type="ARBA" id="ARBA00038475"/>
    </source>
</evidence>
<dbReference type="InterPro" id="IPR006603">
    <property type="entry name" value="PQ-loop_rpt"/>
</dbReference>
<evidence type="ECO:0000256" key="1">
    <source>
        <dbReference type="ARBA" id="ARBA00004141"/>
    </source>
</evidence>
<evidence type="ECO:0000256" key="4">
    <source>
        <dbReference type="ARBA" id="ARBA00022737"/>
    </source>
</evidence>
<dbReference type="PANTHER" id="PTHR12226">
    <property type="entry name" value="MANNOSE-P-DOLICHOL UTILIZATION DEFECT 1 LEC35 -RELATED"/>
    <property type="match status" value="1"/>
</dbReference>
<evidence type="ECO:0000256" key="5">
    <source>
        <dbReference type="ARBA" id="ARBA00022989"/>
    </source>
</evidence>
<keyword evidence="2" id="KW-0813">Transport</keyword>
<dbReference type="PANTHER" id="PTHR12226:SF2">
    <property type="entry name" value="MANNOSE-P-DOLICHOL UTILIZATION DEFECT 1 PROTEIN"/>
    <property type="match status" value="1"/>
</dbReference>
<evidence type="ECO:0000256" key="8">
    <source>
        <dbReference type="PIRNR" id="PIRNR023381"/>
    </source>
</evidence>
<evidence type="ECO:0000313" key="10">
    <source>
        <dbReference type="EMBL" id="RIB09082.1"/>
    </source>
</evidence>
<evidence type="ECO:0000256" key="9">
    <source>
        <dbReference type="SAM" id="Phobius"/>
    </source>
</evidence>
<dbReference type="EMBL" id="QKWP01001419">
    <property type="protein sequence ID" value="RIB09082.1"/>
    <property type="molecule type" value="Genomic_DNA"/>
</dbReference>
<dbReference type="Pfam" id="PF04193">
    <property type="entry name" value="PQ-loop"/>
    <property type="match status" value="2"/>
</dbReference>
<sequence length="246" mass="27095">MVQLPDIIKYPAVNLIGETCYTSLVENLNINDTACLKLLLSKGLGIGIILAGSIVKLPQIIKILTARSTRGLSFESIVLETFAFGIGLAYNLRNGNPFSTFGETFFLTIQNAIILFLMLYYANRNRDIIITSICMIISTYSLGSVDLINDSMLAFLQTLCIPLALFSKIPQIFTIYKDGSTGQLSSFAIFGFTLGSLARVFTTLAEVDDNIILVGFLLTSVCNCILAGQMIYYWDAESKMLDKKEV</sequence>
<dbReference type="OrthoDB" id="271506at2759"/>
<evidence type="ECO:0000256" key="6">
    <source>
        <dbReference type="ARBA" id="ARBA00023136"/>
    </source>
</evidence>
<gene>
    <name evidence="10" type="ORF">C2G38_2209858</name>
</gene>
<organism evidence="10 11">
    <name type="scientific">Gigaspora rosea</name>
    <dbReference type="NCBI Taxonomy" id="44941"/>
    <lineage>
        <taxon>Eukaryota</taxon>
        <taxon>Fungi</taxon>
        <taxon>Fungi incertae sedis</taxon>
        <taxon>Mucoromycota</taxon>
        <taxon>Glomeromycotina</taxon>
        <taxon>Glomeromycetes</taxon>
        <taxon>Diversisporales</taxon>
        <taxon>Gigasporaceae</taxon>
        <taxon>Gigaspora</taxon>
    </lineage>
</organism>
<accession>A0A397UFN2</accession>
<feature type="transmembrane region" description="Helical" evidence="9">
    <location>
        <begin position="72"/>
        <end position="92"/>
    </location>
</feature>
<dbReference type="InterPro" id="IPR016817">
    <property type="entry name" value="MannP-dilichol_defect-1"/>
</dbReference>
<keyword evidence="6 8" id="KW-0472">Membrane</keyword>
<dbReference type="Proteomes" id="UP000266673">
    <property type="component" value="Unassembled WGS sequence"/>
</dbReference>
<protein>
    <recommendedName>
        <fullName evidence="8">Mannose-P-dolichol utilization defect 1 protein homolog</fullName>
    </recommendedName>
</protein>
<dbReference type="PIRSF" id="PIRSF023381">
    <property type="entry name" value="MannP-dilichol_defect-1p"/>
    <property type="match status" value="1"/>
</dbReference>
<reference evidence="10 11" key="1">
    <citation type="submission" date="2018-06" db="EMBL/GenBank/DDBJ databases">
        <title>Comparative genomics reveals the genomic features of Rhizophagus irregularis, R. cerebriforme, R. diaphanum and Gigaspora rosea, and their symbiotic lifestyle signature.</title>
        <authorList>
            <person name="Morin E."/>
            <person name="San Clemente H."/>
            <person name="Chen E.C.H."/>
            <person name="De La Providencia I."/>
            <person name="Hainaut M."/>
            <person name="Kuo A."/>
            <person name="Kohler A."/>
            <person name="Murat C."/>
            <person name="Tang N."/>
            <person name="Roy S."/>
            <person name="Loubradou J."/>
            <person name="Henrissat B."/>
            <person name="Grigoriev I.V."/>
            <person name="Corradi N."/>
            <person name="Roux C."/>
            <person name="Martin F.M."/>
        </authorList>
    </citation>
    <scope>NUCLEOTIDE SEQUENCE [LARGE SCALE GENOMIC DNA]</scope>
    <source>
        <strain evidence="10 11">DAOM 194757</strain>
    </source>
</reference>
<comment type="similarity">
    <text evidence="7 8">Belongs to the MPDU1 (TC 2.A.43.3) family.</text>
</comment>
<dbReference type="SMART" id="SM00679">
    <property type="entry name" value="CTNS"/>
    <property type="match status" value="2"/>
</dbReference>
<name>A0A397UFN2_9GLOM</name>
<comment type="subcellular location">
    <subcellularLocation>
        <location evidence="1 8">Membrane</location>
        <topology evidence="1 8">Multi-pass membrane protein</topology>
    </subcellularLocation>
</comment>
<dbReference type="Gene3D" id="1.20.1280.290">
    <property type="match status" value="2"/>
</dbReference>
<evidence type="ECO:0000256" key="3">
    <source>
        <dbReference type="ARBA" id="ARBA00022692"/>
    </source>
</evidence>
<feature type="transmembrane region" description="Helical" evidence="9">
    <location>
        <begin position="104"/>
        <end position="121"/>
    </location>
</feature>
<feature type="transmembrane region" description="Helical" evidence="9">
    <location>
        <begin position="187"/>
        <end position="205"/>
    </location>
</feature>
<keyword evidence="3 8" id="KW-0812">Transmembrane</keyword>
<feature type="transmembrane region" description="Helical" evidence="9">
    <location>
        <begin position="128"/>
        <end position="148"/>
    </location>
</feature>
<evidence type="ECO:0000256" key="2">
    <source>
        <dbReference type="ARBA" id="ARBA00022448"/>
    </source>
</evidence>
<feature type="transmembrane region" description="Helical" evidence="9">
    <location>
        <begin position="211"/>
        <end position="234"/>
    </location>
</feature>
<feature type="transmembrane region" description="Helical" evidence="9">
    <location>
        <begin position="154"/>
        <end position="175"/>
    </location>
</feature>
<evidence type="ECO:0000313" key="11">
    <source>
        <dbReference type="Proteomes" id="UP000266673"/>
    </source>
</evidence>
<dbReference type="GO" id="GO:0016020">
    <property type="term" value="C:membrane"/>
    <property type="evidence" value="ECO:0007669"/>
    <property type="project" value="UniProtKB-SubCell"/>
</dbReference>
<keyword evidence="11" id="KW-1185">Reference proteome</keyword>
<proteinExistence type="inferred from homology"/>
<dbReference type="STRING" id="44941.A0A397UFN2"/>
<dbReference type="FunFam" id="1.20.1280.290:FF:000006">
    <property type="entry name" value="mannose-P-dolichol utilization defect 1 protein"/>
    <property type="match status" value="1"/>
</dbReference>
<dbReference type="AlphaFoldDB" id="A0A397UFN2"/>